<dbReference type="AlphaFoldDB" id="A0A4Q9EM92"/>
<protein>
    <submittedName>
        <fullName evidence="1">Uncharacterized protein</fullName>
    </submittedName>
</protein>
<name>A0A4Q9EM92_9GAMM</name>
<proteinExistence type="predicted"/>
<organism evidence="1 2">
    <name type="scientific">Hafnia paralvei</name>
    <dbReference type="NCBI Taxonomy" id="546367"/>
    <lineage>
        <taxon>Bacteria</taxon>
        <taxon>Pseudomonadati</taxon>
        <taxon>Pseudomonadota</taxon>
        <taxon>Gammaproteobacteria</taxon>
        <taxon>Enterobacterales</taxon>
        <taxon>Hafniaceae</taxon>
        <taxon>Hafnia</taxon>
    </lineage>
</organism>
<gene>
    <name evidence="1" type="ORF">EYY89_10630</name>
</gene>
<comment type="caution">
    <text evidence="1">The sequence shown here is derived from an EMBL/GenBank/DDBJ whole genome shotgun (WGS) entry which is preliminary data.</text>
</comment>
<evidence type="ECO:0000313" key="1">
    <source>
        <dbReference type="EMBL" id="TBM26680.1"/>
    </source>
</evidence>
<dbReference type="EMBL" id="SITD01000052">
    <property type="protein sequence ID" value="TBM26680.1"/>
    <property type="molecule type" value="Genomic_DNA"/>
</dbReference>
<dbReference type="RefSeq" id="WP_130959623.1">
    <property type="nucleotide sequence ID" value="NZ_SITD01000052.1"/>
</dbReference>
<dbReference type="Proteomes" id="UP000293380">
    <property type="component" value="Unassembled WGS sequence"/>
</dbReference>
<sequence>MLPKLDINPPSAGFCLRVQYEQNPMRLIMINSSFPYIYPIDKFISTGSITIDKLPPIIIESSFSLETVVSSIIAALIPSLIAWKALSENYKLAKYQNKLAESKEWGAMFRTAIAEHVTDVNLLVSDITQWKEKYIMMSMGTSKVDTIPEDIKPSMRAAELSKNKILLLVGQTENHMRLIEKLIEIQDDISAIMCTVRMMNSIKIKFNKHVNEFIELSHLILEDSQIDK</sequence>
<evidence type="ECO:0000313" key="2">
    <source>
        <dbReference type="Proteomes" id="UP000293380"/>
    </source>
</evidence>
<reference evidence="1 2" key="1">
    <citation type="submission" date="2019-02" db="EMBL/GenBank/DDBJ databases">
        <title>Comparative genomic analysis of the Hafnia genus genomes.</title>
        <authorList>
            <person name="Zhiqiu Y."/>
            <person name="Chao Y."/>
            <person name="Yuhui D."/>
            <person name="Di H."/>
            <person name="Bin L."/>
        </authorList>
    </citation>
    <scope>NUCLEOTIDE SEQUENCE [LARGE SCALE GENOMIC DNA]</scope>
    <source>
        <strain evidence="1 2">PCM_1194</strain>
    </source>
</reference>
<accession>A0A4Q9EM92</accession>